<organism evidence="2 3">
    <name type="scientific">Venturia effusa</name>
    <dbReference type="NCBI Taxonomy" id="50376"/>
    <lineage>
        <taxon>Eukaryota</taxon>
        <taxon>Fungi</taxon>
        <taxon>Dikarya</taxon>
        <taxon>Ascomycota</taxon>
        <taxon>Pezizomycotina</taxon>
        <taxon>Dothideomycetes</taxon>
        <taxon>Pleosporomycetidae</taxon>
        <taxon>Venturiales</taxon>
        <taxon>Venturiaceae</taxon>
        <taxon>Venturia</taxon>
    </lineage>
</organism>
<proteinExistence type="predicted"/>
<feature type="signal peptide" evidence="1">
    <location>
        <begin position="1"/>
        <end position="17"/>
    </location>
</feature>
<feature type="chain" id="PRO_5022057933" evidence="1">
    <location>
        <begin position="18"/>
        <end position="94"/>
    </location>
</feature>
<dbReference type="OrthoDB" id="10378840at2759"/>
<accession>A0A517LCS5</accession>
<evidence type="ECO:0000313" key="3">
    <source>
        <dbReference type="Proteomes" id="UP000316270"/>
    </source>
</evidence>
<reference evidence="2 3" key="1">
    <citation type="submission" date="2019-07" db="EMBL/GenBank/DDBJ databases">
        <title>Finished genome of Venturia effusa.</title>
        <authorList>
            <person name="Young C.A."/>
            <person name="Cox M.P."/>
            <person name="Ganley A.R.D."/>
            <person name="David W.J."/>
        </authorList>
    </citation>
    <scope>NUCLEOTIDE SEQUENCE [LARGE SCALE GENOMIC DNA]</scope>
    <source>
        <strain evidence="3">albino</strain>
    </source>
</reference>
<dbReference type="EMBL" id="CP042193">
    <property type="protein sequence ID" value="QDS73424.1"/>
    <property type="molecule type" value="Genomic_DNA"/>
</dbReference>
<keyword evidence="1" id="KW-0732">Signal</keyword>
<evidence type="ECO:0000256" key="1">
    <source>
        <dbReference type="SAM" id="SignalP"/>
    </source>
</evidence>
<dbReference type="Proteomes" id="UP000316270">
    <property type="component" value="Chromosome 9"/>
</dbReference>
<gene>
    <name evidence="2" type="ORF">FKW77_008450</name>
</gene>
<protein>
    <submittedName>
        <fullName evidence="2">Uncharacterized protein</fullName>
    </submittedName>
</protein>
<dbReference type="AlphaFoldDB" id="A0A517LCS5"/>
<name>A0A517LCS5_9PEZI</name>
<sequence length="94" mass="10449">MKLSAIFLLTAPLLVSADWTYKKGGKVNKGNGNTKCNADKLNQGTDWSWDNRSPGCKLYMYGDVKCTGQQGLNFQTRGDHDLGNARTDHLAWQL</sequence>
<evidence type="ECO:0000313" key="2">
    <source>
        <dbReference type="EMBL" id="QDS73424.1"/>
    </source>
</evidence>
<keyword evidence="3" id="KW-1185">Reference proteome</keyword>